<keyword evidence="16" id="KW-1185">Reference proteome</keyword>
<dbReference type="Pfam" id="PF00664">
    <property type="entry name" value="ABC_membrane"/>
    <property type="match status" value="1"/>
</dbReference>
<dbReference type="InterPro" id="IPR005074">
    <property type="entry name" value="Peptidase_C39"/>
</dbReference>
<keyword evidence="3" id="KW-1003">Cell membrane</keyword>
<name>A0A7J0BNQ5_9BACT</name>
<accession>A0A7J0BNQ5</accession>
<sequence length="797" mass="86876">MSEMNSRTEQTDNDETTAGNSTKPDDARDMTTPDTDVQAEALQQPEAGPDSHEDESVPSPKDASDASDGLQGSSAIPWKTIAPAPADVDYESPLLRCLVVLFSLHGRTISIEKLKGGLPEHGGPSHTSACLRAAMQAGMNVRAVHRQKLENISTLTLPCILLLKTKGACVLTGLNDKTAEIIFPETGGTPIEILRYKLEEEYAGYAIFGKVEGRLDKRASEIKLLKAKRWFWGTIWHYLPIYKHVGVASLVINLLAIVSPLFFMNVYDRVVPNNALDTLWVLAIGIAIAYLFDFILRNLRSYFCDVAGKNADIILASRLMQHLMSIRLDNKPDSTGTLANNLREFESLREFFSSTTLLAIIDLPFLFVFIALVGFIGGPMLFVPALAVPLVVIIGWLLQYPLQRAIESGYKEGAQKNALLIEILNGIETVKTSQAEGRMQRMWERVVGMSARSNSHTKTLANFSITMSMLAAQLVSMIIIVWGVHRIGAGDLTMGGLIACNILAGRAMAPLSQVAAMLSRLQQSRMALKSLDLLMTLPTERADDSASLCYVGLAPSLAAEELSFRYPGNERLALENVNFLFRPGEKIGIIGKMGSGKSTLGKLIVGLYQPSEGAVKLGGVDIRQMDVAELRSRAGYVSQDNYLFYGNVRENIAISNPNADDNAILRAATIAGVTDFVQAHPAGFGMPVGERGMALSGGQRQSVALARALLNDPEILILDEPSSNMDNGAEFQFKHRLATIIKDKTLVLITHRMSMIDLVDRLVVMDSGRIIADGPKAAVLNALKNEQLRAAAKPRTM</sequence>
<dbReference type="InterPro" id="IPR036640">
    <property type="entry name" value="ABC1_TM_sf"/>
</dbReference>
<evidence type="ECO:0000256" key="2">
    <source>
        <dbReference type="ARBA" id="ARBA00022448"/>
    </source>
</evidence>
<dbReference type="InterPro" id="IPR027417">
    <property type="entry name" value="P-loop_NTPase"/>
</dbReference>
<dbReference type="GO" id="GO:0005886">
    <property type="term" value="C:plasma membrane"/>
    <property type="evidence" value="ECO:0007669"/>
    <property type="project" value="UniProtKB-SubCell"/>
</dbReference>
<keyword evidence="5" id="KW-0547">Nucleotide-binding</keyword>
<keyword evidence="6" id="KW-0378">Hydrolase</keyword>
<keyword evidence="7" id="KW-0067">ATP-binding</keyword>
<evidence type="ECO:0000256" key="11">
    <source>
        <dbReference type="SAM" id="Phobius"/>
    </source>
</evidence>
<dbReference type="InterPro" id="IPR003593">
    <property type="entry name" value="AAA+_ATPase"/>
</dbReference>
<dbReference type="Gene3D" id="1.20.1560.10">
    <property type="entry name" value="ABC transporter type 1, transmembrane domain"/>
    <property type="match status" value="1"/>
</dbReference>
<dbReference type="SMART" id="SM00382">
    <property type="entry name" value="AAA"/>
    <property type="match status" value="1"/>
</dbReference>
<dbReference type="FunFam" id="3.40.50.300:FF:000299">
    <property type="entry name" value="ABC transporter ATP-binding protein/permease"/>
    <property type="match status" value="1"/>
</dbReference>
<dbReference type="Gene3D" id="3.90.70.10">
    <property type="entry name" value="Cysteine proteinases"/>
    <property type="match status" value="1"/>
</dbReference>
<dbReference type="Gene3D" id="3.40.50.300">
    <property type="entry name" value="P-loop containing nucleotide triphosphate hydrolases"/>
    <property type="match status" value="1"/>
</dbReference>
<feature type="domain" description="ABC transporter" evidence="12">
    <location>
        <begin position="557"/>
        <end position="792"/>
    </location>
</feature>
<comment type="subcellular location">
    <subcellularLocation>
        <location evidence="1">Cell membrane</location>
        <topology evidence="1">Multi-pass membrane protein</topology>
    </subcellularLocation>
</comment>
<dbReference type="InterPro" id="IPR017750">
    <property type="entry name" value="ATPase_T1SS"/>
</dbReference>
<dbReference type="NCBIfam" id="TIGR03375">
    <property type="entry name" value="type_I_sec_LssB"/>
    <property type="match status" value="1"/>
</dbReference>
<evidence type="ECO:0000256" key="9">
    <source>
        <dbReference type="ARBA" id="ARBA00023136"/>
    </source>
</evidence>
<evidence type="ECO:0000259" key="13">
    <source>
        <dbReference type="PROSITE" id="PS50929"/>
    </source>
</evidence>
<evidence type="ECO:0000256" key="1">
    <source>
        <dbReference type="ARBA" id="ARBA00004651"/>
    </source>
</evidence>
<dbReference type="CDD" id="cd02421">
    <property type="entry name" value="Peptidase_C39_likeD"/>
    <property type="match status" value="1"/>
</dbReference>
<feature type="transmembrane region" description="Helical" evidence="11">
    <location>
        <begin position="460"/>
        <end position="484"/>
    </location>
</feature>
<dbReference type="InterPro" id="IPR039421">
    <property type="entry name" value="Type_1_exporter"/>
</dbReference>
<dbReference type="CDD" id="cd03245">
    <property type="entry name" value="ABCC_bacteriocin_exporters"/>
    <property type="match status" value="1"/>
</dbReference>
<evidence type="ECO:0000256" key="6">
    <source>
        <dbReference type="ARBA" id="ARBA00022801"/>
    </source>
</evidence>
<dbReference type="EMBL" id="BLVO01000016">
    <property type="protein sequence ID" value="GFM35316.1"/>
    <property type="molecule type" value="Genomic_DNA"/>
</dbReference>
<keyword evidence="4 11" id="KW-0812">Transmembrane</keyword>
<keyword evidence="9 11" id="KW-0472">Membrane</keyword>
<evidence type="ECO:0000259" key="14">
    <source>
        <dbReference type="PROSITE" id="PS50990"/>
    </source>
</evidence>
<proteinExistence type="predicted"/>
<evidence type="ECO:0000256" key="8">
    <source>
        <dbReference type="ARBA" id="ARBA00022989"/>
    </source>
</evidence>
<evidence type="ECO:0000256" key="7">
    <source>
        <dbReference type="ARBA" id="ARBA00022840"/>
    </source>
</evidence>
<dbReference type="RefSeq" id="WP_174406923.1">
    <property type="nucleotide sequence ID" value="NZ_BLVO01000016.1"/>
</dbReference>
<feature type="domain" description="ABC transmembrane type-1" evidence="13">
    <location>
        <begin position="245"/>
        <end position="523"/>
    </location>
</feature>
<dbReference type="Pfam" id="PF03412">
    <property type="entry name" value="Peptidase_C39"/>
    <property type="match status" value="1"/>
</dbReference>
<keyword evidence="8 11" id="KW-1133">Transmembrane helix</keyword>
<evidence type="ECO:0000313" key="16">
    <source>
        <dbReference type="Proteomes" id="UP000503840"/>
    </source>
</evidence>
<dbReference type="PROSITE" id="PS50893">
    <property type="entry name" value="ABC_TRANSPORTER_2"/>
    <property type="match status" value="1"/>
</dbReference>
<evidence type="ECO:0000256" key="10">
    <source>
        <dbReference type="SAM" id="MobiDB-lite"/>
    </source>
</evidence>
<dbReference type="InterPro" id="IPR003439">
    <property type="entry name" value="ABC_transporter-like_ATP-bd"/>
</dbReference>
<dbReference type="GO" id="GO:0015421">
    <property type="term" value="F:ABC-type oligopeptide transporter activity"/>
    <property type="evidence" value="ECO:0007669"/>
    <property type="project" value="TreeGrafter"/>
</dbReference>
<feature type="transmembrane region" description="Helical" evidence="11">
    <location>
        <begin position="245"/>
        <end position="267"/>
    </location>
</feature>
<dbReference type="GO" id="GO:0006508">
    <property type="term" value="P:proteolysis"/>
    <property type="evidence" value="ECO:0007669"/>
    <property type="project" value="InterPro"/>
</dbReference>
<dbReference type="AlphaFoldDB" id="A0A7J0BNQ5"/>
<protein>
    <submittedName>
        <fullName evidence="15">ABC transporter</fullName>
    </submittedName>
</protein>
<dbReference type="InterPro" id="IPR011527">
    <property type="entry name" value="ABC1_TM_dom"/>
</dbReference>
<feature type="transmembrane region" description="Helical" evidence="11">
    <location>
        <begin position="351"/>
        <end position="375"/>
    </location>
</feature>
<dbReference type="PROSITE" id="PS50990">
    <property type="entry name" value="PEPTIDASE_C39"/>
    <property type="match status" value="1"/>
</dbReference>
<feature type="transmembrane region" description="Helical" evidence="11">
    <location>
        <begin position="381"/>
        <end position="398"/>
    </location>
</feature>
<dbReference type="Pfam" id="PF00005">
    <property type="entry name" value="ABC_tran"/>
    <property type="match status" value="1"/>
</dbReference>
<dbReference type="PROSITE" id="PS50929">
    <property type="entry name" value="ABC_TM1F"/>
    <property type="match status" value="1"/>
</dbReference>
<comment type="caution">
    <text evidence="15">The sequence shown here is derived from an EMBL/GenBank/DDBJ whole genome shotgun (WGS) entry which is preliminary data.</text>
</comment>
<dbReference type="GO" id="GO:0008233">
    <property type="term" value="F:peptidase activity"/>
    <property type="evidence" value="ECO:0007669"/>
    <property type="project" value="InterPro"/>
</dbReference>
<organism evidence="15 16">
    <name type="scientific">Desulfovibrio subterraneus</name>
    <dbReference type="NCBI Taxonomy" id="2718620"/>
    <lineage>
        <taxon>Bacteria</taxon>
        <taxon>Pseudomonadati</taxon>
        <taxon>Thermodesulfobacteriota</taxon>
        <taxon>Desulfovibrionia</taxon>
        <taxon>Desulfovibrionales</taxon>
        <taxon>Desulfovibrionaceae</taxon>
        <taxon>Desulfovibrio</taxon>
    </lineage>
</organism>
<dbReference type="PANTHER" id="PTHR43394">
    <property type="entry name" value="ATP-DEPENDENT PERMEASE MDL1, MITOCHONDRIAL"/>
    <property type="match status" value="1"/>
</dbReference>
<gene>
    <name evidence="15" type="ORF">DSM101010T_36810</name>
</gene>
<feature type="transmembrane region" description="Helical" evidence="11">
    <location>
        <begin position="279"/>
        <end position="296"/>
    </location>
</feature>
<dbReference type="PANTHER" id="PTHR43394:SF1">
    <property type="entry name" value="ATP-BINDING CASSETTE SUB-FAMILY B MEMBER 10, MITOCHONDRIAL"/>
    <property type="match status" value="1"/>
</dbReference>
<evidence type="ECO:0000256" key="3">
    <source>
        <dbReference type="ARBA" id="ARBA00022475"/>
    </source>
</evidence>
<dbReference type="GO" id="GO:0005524">
    <property type="term" value="F:ATP binding"/>
    <property type="evidence" value="ECO:0007669"/>
    <property type="project" value="UniProtKB-KW"/>
</dbReference>
<dbReference type="SUPFAM" id="SSF90123">
    <property type="entry name" value="ABC transporter transmembrane region"/>
    <property type="match status" value="1"/>
</dbReference>
<feature type="region of interest" description="Disordered" evidence="10">
    <location>
        <begin position="1"/>
        <end position="76"/>
    </location>
</feature>
<evidence type="ECO:0000313" key="15">
    <source>
        <dbReference type="EMBL" id="GFM35316.1"/>
    </source>
</evidence>
<dbReference type="SUPFAM" id="SSF52540">
    <property type="entry name" value="P-loop containing nucleoside triphosphate hydrolases"/>
    <property type="match status" value="1"/>
</dbReference>
<dbReference type="GO" id="GO:0016887">
    <property type="term" value="F:ATP hydrolysis activity"/>
    <property type="evidence" value="ECO:0007669"/>
    <property type="project" value="InterPro"/>
</dbReference>
<keyword evidence="2" id="KW-0813">Transport</keyword>
<feature type="domain" description="Peptidase C39" evidence="14">
    <location>
        <begin position="87"/>
        <end position="209"/>
    </location>
</feature>
<evidence type="ECO:0000256" key="4">
    <source>
        <dbReference type="ARBA" id="ARBA00022692"/>
    </source>
</evidence>
<evidence type="ECO:0000259" key="12">
    <source>
        <dbReference type="PROSITE" id="PS50893"/>
    </source>
</evidence>
<dbReference type="Proteomes" id="UP000503840">
    <property type="component" value="Unassembled WGS sequence"/>
</dbReference>
<reference evidence="15 16" key="1">
    <citation type="submission" date="2020-05" db="EMBL/GenBank/DDBJ databases">
        <title>Draft genome sequence of Desulfovibrio sp. strain HN2T.</title>
        <authorList>
            <person name="Ueno A."/>
            <person name="Tamazawa S."/>
            <person name="Tamamura S."/>
            <person name="Murakami T."/>
            <person name="Kiyama T."/>
            <person name="Inomata H."/>
            <person name="Amano Y."/>
            <person name="Miyakawa K."/>
            <person name="Tamaki H."/>
            <person name="Naganuma T."/>
            <person name="Kaneko K."/>
        </authorList>
    </citation>
    <scope>NUCLEOTIDE SEQUENCE [LARGE SCALE GENOMIC DNA]</scope>
    <source>
        <strain evidence="15 16">HN2</strain>
    </source>
</reference>
<dbReference type="CDD" id="cd18587">
    <property type="entry name" value="ABC_6TM_LapB_like"/>
    <property type="match status" value="1"/>
</dbReference>
<evidence type="ECO:0000256" key="5">
    <source>
        <dbReference type="ARBA" id="ARBA00022741"/>
    </source>
</evidence>